<reference evidence="1 2" key="1">
    <citation type="submission" date="2018-04" db="EMBL/GenBank/DDBJ databases">
        <title>Adhaeribacter sp. HMF7616 genome sequencing and assembly.</title>
        <authorList>
            <person name="Kang H."/>
            <person name="Kang J."/>
            <person name="Cha I."/>
            <person name="Kim H."/>
            <person name="Joh K."/>
        </authorList>
    </citation>
    <scope>NUCLEOTIDE SEQUENCE [LARGE SCALE GENOMIC DNA]</scope>
    <source>
        <strain evidence="1 2">HMF7616</strain>
    </source>
</reference>
<sequence>MKKVSRVYVNDKQRRFLSARQKRRGFVGGRGSGKSTVYGHRTYLNYNALARAKFFLAGLTYNQAYTKTLPSAMDAWHACGLREFDKKTGLGHYVVCQRPPAHFMKPYQAPRKYENAITFINGYTIEVLSMDRPDSGRGGNYDGGDVDESALFKREVIFKVLRPMIRGNIYRFTHYLHQSFCDYTSVPWLPSGQWVFETEENAKSHPEDYFFLESTAYDNVAVLGAGYLAGLKQEMSSIEFDVEVMNKRLKKLPNSFYPAFNEDRHLKFDTYSYQYDEETGIWVMGNNFYKPSAPLETSWDFNAAFTSMIVCQETSSEFRCVDALWKKQAEDKSLVIALTEQFCEDYAGHQCKEVLIYGDRNGNNKSAGDNKTFYDHIQETLRANGWEPTLMVEGLDPDHRLKHILINELLAETNSRLPKIRLHQDKCKFLAISIQNSPILPDWKKCKKSEGLLMEQERATHLADCFDNIVYRKYAHMFGVQTSLAGLVYTI</sequence>
<evidence type="ECO:0000313" key="1">
    <source>
        <dbReference type="EMBL" id="RDC63279.1"/>
    </source>
</evidence>
<comment type="caution">
    <text evidence="1">The sequence shown here is derived from an EMBL/GenBank/DDBJ whole genome shotgun (WGS) entry which is preliminary data.</text>
</comment>
<protein>
    <submittedName>
        <fullName evidence="1">Uncharacterized protein</fullName>
    </submittedName>
</protein>
<dbReference type="EMBL" id="QASA01000001">
    <property type="protein sequence ID" value="RDC63279.1"/>
    <property type="molecule type" value="Genomic_DNA"/>
</dbReference>
<keyword evidence="2" id="KW-1185">Reference proteome</keyword>
<dbReference type="OrthoDB" id="1151239at2"/>
<evidence type="ECO:0000313" key="2">
    <source>
        <dbReference type="Proteomes" id="UP000253919"/>
    </source>
</evidence>
<dbReference type="RefSeq" id="WP_115372610.1">
    <property type="nucleotide sequence ID" value="NZ_QASA01000001.1"/>
</dbReference>
<accession>A0A369QK98</accession>
<dbReference type="Gene3D" id="3.40.50.300">
    <property type="entry name" value="P-loop containing nucleotide triphosphate hydrolases"/>
    <property type="match status" value="1"/>
</dbReference>
<organism evidence="1 2">
    <name type="scientific">Adhaeribacter pallidiroseus</name>
    <dbReference type="NCBI Taxonomy" id="2072847"/>
    <lineage>
        <taxon>Bacteria</taxon>
        <taxon>Pseudomonadati</taxon>
        <taxon>Bacteroidota</taxon>
        <taxon>Cytophagia</taxon>
        <taxon>Cytophagales</taxon>
        <taxon>Hymenobacteraceae</taxon>
        <taxon>Adhaeribacter</taxon>
    </lineage>
</organism>
<gene>
    <name evidence="1" type="ORF">AHMF7616_01881</name>
</gene>
<proteinExistence type="predicted"/>
<dbReference type="AlphaFoldDB" id="A0A369QK98"/>
<name>A0A369QK98_9BACT</name>
<dbReference type="InterPro" id="IPR027417">
    <property type="entry name" value="P-loop_NTPase"/>
</dbReference>
<dbReference type="Proteomes" id="UP000253919">
    <property type="component" value="Unassembled WGS sequence"/>
</dbReference>